<proteinExistence type="predicted"/>
<evidence type="ECO:0000313" key="1">
    <source>
        <dbReference type="EMBL" id="CAH9098893.1"/>
    </source>
</evidence>
<gene>
    <name evidence="1" type="ORF">CEPIT_LOCUS14608</name>
</gene>
<dbReference type="Proteomes" id="UP001152523">
    <property type="component" value="Unassembled WGS sequence"/>
</dbReference>
<comment type="caution">
    <text evidence="1">The sequence shown here is derived from an EMBL/GenBank/DDBJ whole genome shotgun (WGS) entry which is preliminary data.</text>
</comment>
<dbReference type="EMBL" id="CAMAPF010000103">
    <property type="protein sequence ID" value="CAH9098893.1"/>
    <property type="molecule type" value="Genomic_DNA"/>
</dbReference>
<reference evidence="1" key="1">
    <citation type="submission" date="2022-07" db="EMBL/GenBank/DDBJ databases">
        <authorList>
            <person name="Macas J."/>
            <person name="Novak P."/>
            <person name="Neumann P."/>
        </authorList>
    </citation>
    <scope>NUCLEOTIDE SEQUENCE</scope>
</reference>
<protein>
    <submittedName>
        <fullName evidence="1">Uncharacterized protein</fullName>
    </submittedName>
</protein>
<accession>A0AAV0DI28</accession>
<sequence length="106" mass="11861">MSFHPSYVPFPSFSKCGPRSIVPTQNSMGTMRVSVFSLQIVCLQCTLFCIHSDFLFFRFGIMLPDSTGCAKFNDPNIGHLSHVSGPISYYELLQQVTNGEAISYRL</sequence>
<organism evidence="1 2">
    <name type="scientific">Cuscuta epithymum</name>
    <dbReference type="NCBI Taxonomy" id="186058"/>
    <lineage>
        <taxon>Eukaryota</taxon>
        <taxon>Viridiplantae</taxon>
        <taxon>Streptophyta</taxon>
        <taxon>Embryophyta</taxon>
        <taxon>Tracheophyta</taxon>
        <taxon>Spermatophyta</taxon>
        <taxon>Magnoliopsida</taxon>
        <taxon>eudicotyledons</taxon>
        <taxon>Gunneridae</taxon>
        <taxon>Pentapetalae</taxon>
        <taxon>asterids</taxon>
        <taxon>lamiids</taxon>
        <taxon>Solanales</taxon>
        <taxon>Convolvulaceae</taxon>
        <taxon>Cuscuteae</taxon>
        <taxon>Cuscuta</taxon>
        <taxon>Cuscuta subgen. Cuscuta</taxon>
    </lineage>
</organism>
<evidence type="ECO:0000313" key="2">
    <source>
        <dbReference type="Proteomes" id="UP001152523"/>
    </source>
</evidence>
<name>A0AAV0DI28_9ASTE</name>
<keyword evidence="2" id="KW-1185">Reference proteome</keyword>
<dbReference type="AlphaFoldDB" id="A0AAV0DI28"/>